<dbReference type="InterPro" id="IPR024268">
    <property type="entry name" value="AviRa"/>
</dbReference>
<keyword evidence="1" id="KW-0489">Methyltransferase</keyword>
<accession>A0ABX1K9T8</accession>
<proteinExistence type="predicted"/>
<dbReference type="Gene3D" id="1.10.287.540">
    <property type="entry name" value="Helix hairpin bin"/>
    <property type="match status" value="1"/>
</dbReference>
<keyword evidence="1" id="KW-0808">Transferase</keyword>
<comment type="caution">
    <text evidence="1">The sequence shown here is derived from an EMBL/GenBank/DDBJ whole genome shotgun (WGS) entry which is preliminary data.</text>
</comment>
<dbReference type="Proteomes" id="UP001429745">
    <property type="component" value="Unassembled WGS sequence"/>
</dbReference>
<gene>
    <name evidence="1" type="ORF">HF576_02715</name>
</gene>
<dbReference type="InterPro" id="IPR029063">
    <property type="entry name" value="SAM-dependent_MTases_sf"/>
</dbReference>
<dbReference type="GO" id="GO:0008168">
    <property type="term" value="F:methyltransferase activity"/>
    <property type="evidence" value="ECO:0007669"/>
    <property type="project" value="UniProtKB-KW"/>
</dbReference>
<keyword evidence="2" id="KW-1185">Reference proteome</keyword>
<dbReference type="SUPFAM" id="SSF53335">
    <property type="entry name" value="S-adenosyl-L-methionine-dependent methyltransferases"/>
    <property type="match status" value="1"/>
</dbReference>
<dbReference type="Pfam" id="PF11599">
    <property type="entry name" value="AviRa"/>
    <property type="match status" value="1"/>
</dbReference>
<dbReference type="GO" id="GO:0032259">
    <property type="term" value="P:methylation"/>
    <property type="evidence" value="ECO:0007669"/>
    <property type="project" value="UniProtKB-KW"/>
</dbReference>
<name>A0ABX1K9T8_9MICO</name>
<evidence type="ECO:0000313" key="2">
    <source>
        <dbReference type="Proteomes" id="UP001429745"/>
    </source>
</evidence>
<evidence type="ECO:0000313" key="1">
    <source>
        <dbReference type="EMBL" id="NLP82748.1"/>
    </source>
</evidence>
<organism evidence="1 2">
    <name type="scientific">Microbacterium salsuginis</name>
    <dbReference type="NCBI Taxonomy" id="2722803"/>
    <lineage>
        <taxon>Bacteria</taxon>
        <taxon>Bacillati</taxon>
        <taxon>Actinomycetota</taxon>
        <taxon>Actinomycetes</taxon>
        <taxon>Micrococcales</taxon>
        <taxon>Microbacteriaceae</taxon>
        <taxon>Microbacterium</taxon>
    </lineage>
</organism>
<sequence length="243" mass="26607">MGYRFALSRENHEDLSAGRVLFSAPGFPAFPVRLASETFRRAMTAVSDGPLIVWDPCCGSGYLLTVLSLLHRDEIAGIIGSDVDDAALDLAKQNLDLLSESGLMQRSAELRERAAEFDKPSYTRAAEAAQRLAHQLTARGGPLPYSFARADAFDPQQLRRALDGQRPKMVITDVPYGEQTTWAGPRADQGLTGMLRSISSVLDDDVVIAIATRGRKVLLDERIPRLASFKVGTRAVTLLRPVR</sequence>
<dbReference type="EMBL" id="JABACI010000001">
    <property type="protein sequence ID" value="NLP82748.1"/>
    <property type="molecule type" value="Genomic_DNA"/>
</dbReference>
<protein>
    <submittedName>
        <fullName evidence="1">rRNA methyltransferase</fullName>
    </submittedName>
</protein>
<dbReference type="RefSeq" id="WP_168911230.1">
    <property type="nucleotide sequence ID" value="NZ_JABACI010000001.1"/>
</dbReference>
<reference evidence="1 2" key="1">
    <citation type="submission" date="2020-04" db="EMBL/GenBank/DDBJ databases">
        <title>CFH 90308 Microbacterium sp.</title>
        <authorList>
            <person name="Nie G."/>
            <person name="Ming H."/>
            <person name="Xia T."/>
        </authorList>
    </citation>
    <scope>NUCLEOTIDE SEQUENCE [LARGE SCALE GENOMIC DNA]</scope>
    <source>
        <strain evidence="1 2">CFH 90308</strain>
    </source>
</reference>
<dbReference type="Gene3D" id="3.40.50.150">
    <property type="entry name" value="Vaccinia Virus protein VP39"/>
    <property type="match status" value="1"/>
</dbReference>